<evidence type="ECO:0000256" key="1">
    <source>
        <dbReference type="ARBA" id="ARBA00022679"/>
    </source>
</evidence>
<evidence type="ECO:0000256" key="4">
    <source>
        <dbReference type="ARBA" id="ARBA00023027"/>
    </source>
</evidence>
<feature type="binding site" evidence="6">
    <location>
        <position position="150"/>
    </location>
    <ligand>
        <name>NAD(+)</name>
        <dbReference type="ChEBI" id="CHEBI:57540"/>
    </ligand>
</feature>
<feature type="binding site" evidence="6">
    <location>
        <position position="167"/>
    </location>
    <ligand>
        <name>NAD(+)</name>
        <dbReference type="ChEBI" id="CHEBI:57540"/>
    </ligand>
</feature>
<keyword evidence="3 6" id="KW-0521">NADP</keyword>
<dbReference type="PANTHER" id="PTHR20275:SF0">
    <property type="entry name" value="NAD KINASE"/>
    <property type="match status" value="1"/>
</dbReference>
<dbReference type="Proteomes" id="UP000002216">
    <property type="component" value="Chromosome"/>
</dbReference>
<sequence length="282" mass="31026">MGKIISNIVIVHNVENELAANMAQQIRRWLVGEGRTARIVVSSKEKVHCVSTWGSADMILTLGGDGTLLAVARAVQDLGIPILGLNLGKVGFLTELSPTDWRETLTLILRGEYDMSRRLVISFHVLRRGQEYYRGYAINDLVISCGSLARMIRLDMWYGTDHLGTVRADGMIVATPTGSSGYSISAGGPLIYPELNVFALTPICPFLHAFRPMVLPFENALRILVLDADPDVYLTQDGQTGVVLAAGDNIFASRAEKRLNLIRPLHSQYADKLKSKGFVRES</sequence>
<comment type="similarity">
    <text evidence="6">Belongs to the NAD kinase family.</text>
</comment>
<keyword evidence="1 6" id="KW-0808">Transferase</keyword>
<keyword evidence="6" id="KW-0547">Nucleotide-binding</keyword>
<comment type="subcellular location">
    <subcellularLocation>
        <location evidence="6">Cytoplasm</location>
    </subcellularLocation>
</comment>
<evidence type="ECO:0000313" key="7">
    <source>
        <dbReference type="EMBL" id="ACU90451.1"/>
    </source>
</evidence>
<feature type="binding site" evidence="6">
    <location>
        <position position="169"/>
    </location>
    <ligand>
        <name>NAD(+)</name>
        <dbReference type="ChEBI" id="CHEBI:57540"/>
    </ligand>
</feature>
<dbReference type="InterPro" id="IPR016064">
    <property type="entry name" value="NAD/diacylglycerol_kinase_sf"/>
</dbReference>
<evidence type="ECO:0000256" key="5">
    <source>
        <dbReference type="ARBA" id="ARBA00047925"/>
    </source>
</evidence>
<feature type="binding site" evidence="6">
    <location>
        <begin position="180"/>
        <end position="185"/>
    </location>
    <ligand>
        <name>NAD(+)</name>
        <dbReference type="ChEBI" id="CHEBI:57540"/>
    </ligand>
</feature>
<dbReference type="SUPFAM" id="SSF111331">
    <property type="entry name" value="NAD kinase/diacylglycerol kinase-like"/>
    <property type="match status" value="1"/>
</dbReference>
<feature type="binding site" evidence="6">
    <location>
        <begin position="65"/>
        <end position="66"/>
    </location>
    <ligand>
        <name>NAD(+)</name>
        <dbReference type="ChEBI" id="CHEBI:57540"/>
    </ligand>
</feature>
<dbReference type="AlphaFoldDB" id="C7LR45"/>
<keyword evidence="8" id="KW-1185">Reference proteome</keyword>
<dbReference type="Pfam" id="PF20143">
    <property type="entry name" value="NAD_kinase_C"/>
    <property type="match status" value="1"/>
</dbReference>
<dbReference type="Pfam" id="PF01513">
    <property type="entry name" value="NAD_kinase"/>
    <property type="match status" value="1"/>
</dbReference>
<keyword evidence="6" id="KW-0067">ATP-binding</keyword>
<dbReference type="EMBL" id="CP001629">
    <property type="protein sequence ID" value="ACU90451.1"/>
    <property type="molecule type" value="Genomic_DNA"/>
</dbReference>
<name>C7LR45_DESBD</name>
<dbReference type="Gene3D" id="3.40.50.10330">
    <property type="entry name" value="Probable inorganic polyphosphate/atp-NAD kinase, domain 1"/>
    <property type="match status" value="1"/>
</dbReference>
<dbReference type="PANTHER" id="PTHR20275">
    <property type="entry name" value="NAD KINASE"/>
    <property type="match status" value="1"/>
</dbReference>
<dbReference type="GO" id="GO:0005737">
    <property type="term" value="C:cytoplasm"/>
    <property type="evidence" value="ECO:0007669"/>
    <property type="project" value="UniProtKB-SubCell"/>
</dbReference>
<comment type="catalytic activity">
    <reaction evidence="5 6">
        <text>NAD(+) + ATP = ADP + NADP(+) + H(+)</text>
        <dbReference type="Rhea" id="RHEA:18629"/>
        <dbReference type="ChEBI" id="CHEBI:15378"/>
        <dbReference type="ChEBI" id="CHEBI:30616"/>
        <dbReference type="ChEBI" id="CHEBI:57540"/>
        <dbReference type="ChEBI" id="CHEBI:58349"/>
        <dbReference type="ChEBI" id="CHEBI:456216"/>
        <dbReference type="EC" id="2.7.1.23"/>
    </reaction>
</comment>
<dbReference type="GO" id="GO:0003951">
    <property type="term" value="F:NAD+ kinase activity"/>
    <property type="evidence" value="ECO:0007669"/>
    <property type="project" value="UniProtKB-UniRule"/>
</dbReference>
<dbReference type="InterPro" id="IPR017437">
    <property type="entry name" value="ATP-NAD_kinase_PpnK-typ_C"/>
</dbReference>
<comment type="cofactor">
    <cofactor evidence="6">
        <name>a divalent metal cation</name>
        <dbReference type="ChEBI" id="CHEBI:60240"/>
    </cofactor>
</comment>
<keyword evidence="4 6" id="KW-0520">NAD</keyword>
<dbReference type="Gene3D" id="2.60.200.30">
    <property type="entry name" value="Probable inorganic polyphosphate/atp-NAD kinase, domain 2"/>
    <property type="match status" value="1"/>
</dbReference>
<keyword evidence="2 6" id="KW-0418">Kinase</keyword>
<proteinExistence type="inferred from homology"/>
<feature type="active site" description="Proton acceptor" evidence="6">
    <location>
        <position position="65"/>
    </location>
</feature>
<dbReference type="GO" id="GO:0005524">
    <property type="term" value="F:ATP binding"/>
    <property type="evidence" value="ECO:0007669"/>
    <property type="project" value="UniProtKB-KW"/>
</dbReference>
<dbReference type="InterPro" id="IPR017438">
    <property type="entry name" value="ATP-NAD_kinase_N"/>
</dbReference>
<evidence type="ECO:0000256" key="2">
    <source>
        <dbReference type="ARBA" id="ARBA00022777"/>
    </source>
</evidence>
<dbReference type="GO" id="GO:0019674">
    <property type="term" value="P:NAD+ metabolic process"/>
    <property type="evidence" value="ECO:0007669"/>
    <property type="project" value="InterPro"/>
</dbReference>
<evidence type="ECO:0000256" key="3">
    <source>
        <dbReference type="ARBA" id="ARBA00022857"/>
    </source>
</evidence>
<comment type="caution">
    <text evidence="6">Lacks conserved residue(s) required for the propagation of feature annotation.</text>
</comment>
<dbReference type="HOGENOM" id="CLU_008831_0_0_7"/>
<keyword evidence="6" id="KW-0963">Cytoplasm</keyword>
<protein>
    <recommendedName>
        <fullName evidence="6">NAD kinase</fullName>
        <ecNumber evidence="6">2.7.1.23</ecNumber>
    </recommendedName>
    <alternativeName>
        <fullName evidence="6">ATP-dependent NAD kinase</fullName>
    </alternativeName>
</protein>
<dbReference type="GO" id="GO:0051287">
    <property type="term" value="F:NAD binding"/>
    <property type="evidence" value="ECO:0007669"/>
    <property type="project" value="UniProtKB-ARBA"/>
</dbReference>
<dbReference type="GO" id="GO:0006741">
    <property type="term" value="P:NADP+ biosynthetic process"/>
    <property type="evidence" value="ECO:0007669"/>
    <property type="project" value="UniProtKB-UniRule"/>
</dbReference>
<gene>
    <name evidence="6" type="primary">nadK</name>
    <name evidence="7" type="ordered locus">Dbac_2371</name>
</gene>
<dbReference type="InterPro" id="IPR002504">
    <property type="entry name" value="NADK"/>
</dbReference>
<comment type="function">
    <text evidence="6">Involved in the regulation of the intracellular balance of NAD and NADP, and is a key enzyme in the biosynthesis of NADP. Catalyzes specifically the phosphorylation on 2'-hydroxyl of the adenosine moiety of NAD to yield NADP.</text>
</comment>
<feature type="binding site" evidence="6">
    <location>
        <position position="239"/>
    </location>
    <ligand>
        <name>NAD(+)</name>
        <dbReference type="ChEBI" id="CHEBI:57540"/>
    </ligand>
</feature>
<evidence type="ECO:0000256" key="6">
    <source>
        <dbReference type="HAMAP-Rule" id="MF_00361"/>
    </source>
</evidence>
<dbReference type="EC" id="2.7.1.23" evidence="6"/>
<dbReference type="HAMAP" id="MF_00361">
    <property type="entry name" value="NAD_kinase"/>
    <property type="match status" value="1"/>
</dbReference>
<organism evidence="7 8">
    <name type="scientific">Desulfomicrobium baculatum (strain DSM 4028 / VKM B-1378 / X)</name>
    <name type="common">Desulfovibrio baculatus</name>
    <dbReference type="NCBI Taxonomy" id="525897"/>
    <lineage>
        <taxon>Bacteria</taxon>
        <taxon>Pseudomonadati</taxon>
        <taxon>Thermodesulfobacteriota</taxon>
        <taxon>Desulfovibrionia</taxon>
        <taxon>Desulfovibrionales</taxon>
        <taxon>Desulfomicrobiaceae</taxon>
        <taxon>Desulfomicrobium</taxon>
    </lineage>
</organism>
<dbReference type="GO" id="GO:0046872">
    <property type="term" value="F:metal ion binding"/>
    <property type="evidence" value="ECO:0007669"/>
    <property type="project" value="UniProtKB-UniRule"/>
</dbReference>
<dbReference type="STRING" id="525897.Dbac_2371"/>
<accession>C7LR45</accession>
<feature type="binding site" evidence="6">
    <location>
        <begin position="139"/>
        <end position="140"/>
    </location>
    <ligand>
        <name>NAD(+)</name>
        <dbReference type="ChEBI" id="CHEBI:57540"/>
    </ligand>
</feature>
<evidence type="ECO:0000313" key="8">
    <source>
        <dbReference type="Proteomes" id="UP000002216"/>
    </source>
</evidence>
<dbReference type="eggNOG" id="COG0061">
    <property type="taxonomic scope" value="Bacteria"/>
</dbReference>
<dbReference type="KEGG" id="dba:Dbac_2371"/>
<reference evidence="7 8" key="1">
    <citation type="journal article" date="2009" name="Stand. Genomic Sci.">
        <title>Complete genome sequence of Desulfomicrobium baculatum type strain (X).</title>
        <authorList>
            <person name="Copeland A."/>
            <person name="Spring S."/>
            <person name="Goker M."/>
            <person name="Schneider S."/>
            <person name="Lapidus A."/>
            <person name="Del Rio T.G."/>
            <person name="Tice H."/>
            <person name="Cheng J.F."/>
            <person name="Chen F."/>
            <person name="Nolan M."/>
            <person name="Bruce D."/>
            <person name="Goodwin L."/>
            <person name="Pitluck S."/>
            <person name="Ivanova N."/>
            <person name="Mavrommatis K."/>
            <person name="Ovchinnikova G."/>
            <person name="Pati A."/>
            <person name="Chen A."/>
            <person name="Palaniappan K."/>
            <person name="Land M."/>
            <person name="Hauser L."/>
            <person name="Chang Y.J."/>
            <person name="Jeffries C.C."/>
            <person name="Meincke L."/>
            <person name="Sims D."/>
            <person name="Brettin T."/>
            <person name="Detter J.C."/>
            <person name="Han C."/>
            <person name="Chain P."/>
            <person name="Bristow J."/>
            <person name="Eisen J.A."/>
            <person name="Markowitz V."/>
            <person name="Hugenholtz P."/>
            <person name="Kyrpides N.C."/>
            <person name="Klenk H.P."/>
            <person name="Lucas S."/>
        </authorList>
    </citation>
    <scope>NUCLEOTIDE SEQUENCE [LARGE SCALE GENOMIC DNA]</scope>
    <source>
        <strain evidence="8">DSM 4028 / VKM B-1378 / X</strain>
    </source>
</reference>